<name>A0A1Y2ENR2_9BASI</name>
<feature type="compositionally biased region" description="Low complexity" evidence="5">
    <location>
        <begin position="14"/>
        <end position="23"/>
    </location>
</feature>
<protein>
    <recommendedName>
        <fullName evidence="6">Starch synthase catalytic domain-containing protein</fullName>
    </recommendedName>
</protein>
<sequence>MPSSYPPTTPPRPTSRAAPLATAVSSPWSSPGSIDITPRQRFAARGSTMKEKDVFEESPTRTRYRSKHEGRGIVFRLPSRGLVLKLLLGSVLVGLLLWRWKSGSKPEPLRIPSRLLEIRHSPEDTHIFHVAKEFGPATMGGLGVMLTALAIAQTESPHQHISVILPHYSFLRSEPIGEHIHPFTRLQIPITSGKGKVKQVGCQVSVVSWEYSSMIDFLNPDLEVDDERDKRSIAIYLIGPGDSSPFHVAFRAKDAGDVYSAYKPLKQEWKDLWFAKASSELVLHLNEGYHGSHKPVDVVHLHGATNAMVAYFLRQSAAASAIKNPPAIVYTLHDSLDEVEYSNLVSNAADLVMPSIARRAQRGSFIGVTNGLDFTEQAKNPFVSSMLVTKGLAFPRVGADLLDIETFWEFHEDAPEGHEHMKEWDATDDTGLSDLERYELDEGAEEAVGISFTHTKQRAKEHLVEILPSHFSPDDLYRPLLLFIGRFQYNKGCEFFEPIVELLASHDRPGGDPSLSGRLVVLGARNNYPIKSLRALQKRYPDHFTLIDDTTALQEAYGPLIRMAADFALVPSFSEAFGLVAAEGLLFGQEVISTGVGGLVEFLRPQAPGKEKEEQGNARLFQLFDGVGVGEGSGTPGGDLSLRADQARPGKDALQPAIRRCVKTVGEAIHAWRERKSWQWMEREKFVRRLVQDALNLKWDREHGPIEEMARVYEKAIFNAQHRRHDEPPPFRDVAEPSPKTAEQPMLPIFKVWNAAVKKEPAPRKTTSKKKLPATKGRKRAKGKGR</sequence>
<feature type="domain" description="Starch synthase catalytic" evidence="6">
    <location>
        <begin position="126"/>
        <end position="334"/>
    </location>
</feature>
<dbReference type="OrthoDB" id="2533648at2759"/>
<reference evidence="7 8" key="1">
    <citation type="submission" date="2016-07" db="EMBL/GenBank/DDBJ databases">
        <title>Pervasive Adenine N6-methylation of Active Genes in Fungi.</title>
        <authorList>
            <consortium name="DOE Joint Genome Institute"/>
            <person name="Mondo S.J."/>
            <person name="Dannebaum R.O."/>
            <person name="Kuo R.C."/>
            <person name="Labutti K."/>
            <person name="Haridas S."/>
            <person name="Kuo A."/>
            <person name="Salamov A."/>
            <person name="Ahrendt S.R."/>
            <person name="Lipzen A."/>
            <person name="Sullivan W."/>
            <person name="Andreopoulos W.B."/>
            <person name="Clum A."/>
            <person name="Lindquist E."/>
            <person name="Daum C."/>
            <person name="Ramamoorthy G.K."/>
            <person name="Gryganskyi A."/>
            <person name="Culley D."/>
            <person name="Magnuson J.K."/>
            <person name="James T.Y."/>
            <person name="O'Malley M.A."/>
            <person name="Stajich J.E."/>
            <person name="Spatafora J.W."/>
            <person name="Visel A."/>
            <person name="Grigoriev I.V."/>
        </authorList>
    </citation>
    <scope>NUCLEOTIDE SEQUENCE [LARGE SCALE GENOMIC DNA]</scope>
    <source>
        <strain evidence="7 8">62-1032</strain>
    </source>
</reference>
<organism evidence="7 8">
    <name type="scientific">Leucosporidium creatinivorum</name>
    <dbReference type="NCBI Taxonomy" id="106004"/>
    <lineage>
        <taxon>Eukaryota</taxon>
        <taxon>Fungi</taxon>
        <taxon>Dikarya</taxon>
        <taxon>Basidiomycota</taxon>
        <taxon>Pucciniomycotina</taxon>
        <taxon>Microbotryomycetes</taxon>
        <taxon>Leucosporidiales</taxon>
        <taxon>Leucosporidium</taxon>
    </lineage>
</organism>
<feature type="compositionally biased region" description="Basic residues" evidence="5">
    <location>
        <begin position="766"/>
        <end position="786"/>
    </location>
</feature>
<evidence type="ECO:0000256" key="1">
    <source>
        <dbReference type="ARBA" id="ARBA00004602"/>
    </source>
</evidence>
<dbReference type="STRING" id="106004.A0A1Y2ENR2"/>
<evidence type="ECO:0000259" key="6">
    <source>
        <dbReference type="Pfam" id="PF08323"/>
    </source>
</evidence>
<keyword evidence="2" id="KW-0328">Glycosyltransferase</keyword>
<gene>
    <name evidence="7" type="ORF">BCR35DRAFT_307224</name>
</gene>
<dbReference type="InterPro" id="IPR013534">
    <property type="entry name" value="Starch_synth_cat_dom"/>
</dbReference>
<dbReference type="Pfam" id="PF13692">
    <property type="entry name" value="Glyco_trans_1_4"/>
    <property type="match status" value="1"/>
</dbReference>
<dbReference type="PANTHER" id="PTHR45825">
    <property type="entry name" value="GRANULE-BOUND STARCH SYNTHASE 1, CHLOROPLASTIC/AMYLOPLASTIC"/>
    <property type="match status" value="1"/>
</dbReference>
<feature type="region of interest" description="Disordered" evidence="5">
    <location>
        <begin position="723"/>
        <end position="786"/>
    </location>
</feature>
<dbReference type="Pfam" id="PF08323">
    <property type="entry name" value="Glyco_transf_5"/>
    <property type="match status" value="1"/>
</dbReference>
<comment type="caution">
    <text evidence="7">The sequence shown here is derived from an EMBL/GenBank/DDBJ whole genome shotgun (WGS) entry which is preliminary data.</text>
</comment>
<accession>A0A1Y2ENR2</accession>
<proteinExistence type="predicted"/>
<dbReference type="SUPFAM" id="SSF53756">
    <property type="entry name" value="UDP-Glycosyltransferase/glycogen phosphorylase"/>
    <property type="match status" value="1"/>
</dbReference>
<evidence type="ECO:0000256" key="2">
    <source>
        <dbReference type="ARBA" id="ARBA00022676"/>
    </source>
</evidence>
<evidence type="ECO:0000313" key="7">
    <source>
        <dbReference type="EMBL" id="ORY73213.1"/>
    </source>
</evidence>
<evidence type="ECO:0000256" key="4">
    <source>
        <dbReference type="ARBA" id="ARBA00023234"/>
    </source>
</evidence>
<feature type="region of interest" description="Disordered" evidence="5">
    <location>
        <begin position="1"/>
        <end position="36"/>
    </location>
</feature>
<evidence type="ECO:0000256" key="5">
    <source>
        <dbReference type="SAM" id="MobiDB-lite"/>
    </source>
</evidence>
<dbReference type="Proteomes" id="UP000193467">
    <property type="component" value="Unassembled WGS sequence"/>
</dbReference>
<dbReference type="EMBL" id="MCGR01000047">
    <property type="protein sequence ID" value="ORY73213.1"/>
    <property type="molecule type" value="Genomic_DNA"/>
</dbReference>
<feature type="compositionally biased region" description="Basic and acidic residues" evidence="5">
    <location>
        <begin position="724"/>
        <end position="735"/>
    </location>
</feature>
<dbReference type="GO" id="GO:0016757">
    <property type="term" value="F:glycosyltransferase activity"/>
    <property type="evidence" value="ECO:0007669"/>
    <property type="project" value="UniProtKB-KW"/>
</dbReference>
<feature type="compositionally biased region" description="Pro residues" evidence="5">
    <location>
        <begin position="1"/>
        <end position="13"/>
    </location>
</feature>
<keyword evidence="4" id="KW-0934">Plastid</keyword>
<keyword evidence="8" id="KW-1185">Reference proteome</keyword>
<keyword evidence="4" id="KW-0035">Amyloplast</keyword>
<dbReference type="Gene3D" id="3.40.50.2000">
    <property type="entry name" value="Glycogen Phosphorylase B"/>
    <property type="match status" value="2"/>
</dbReference>
<dbReference type="PANTHER" id="PTHR45825:SF11">
    <property type="entry name" value="ALPHA AMYLASE DOMAIN-CONTAINING PROTEIN"/>
    <property type="match status" value="1"/>
</dbReference>
<evidence type="ECO:0000313" key="8">
    <source>
        <dbReference type="Proteomes" id="UP000193467"/>
    </source>
</evidence>
<comment type="subcellular location">
    <subcellularLocation>
        <location evidence="1">Plastid</location>
        <location evidence="1">Amyloplast</location>
    </subcellularLocation>
</comment>
<dbReference type="AlphaFoldDB" id="A0A1Y2ENR2"/>
<dbReference type="InParanoid" id="A0A1Y2ENR2"/>
<keyword evidence="3" id="KW-0808">Transferase</keyword>
<evidence type="ECO:0000256" key="3">
    <source>
        <dbReference type="ARBA" id="ARBA00022679"/>
    </source>
</evidence>